<proteinExistence type="predicted"/>
<dbReference type="AlphaFoldDB" id="A0A1I7Y2B3"/>
<evidence type="ECO:0000313" key="2">
    <source>
        <dbReference type="WBParaSite" id="L893_g11940.t1"/>
    </source>
</evidence>
<name>A0A1I7Y2B3_9BILA</name>
<evidence type="ECO:0000313" key="1">
    <source>
        <dbReference type="Proteomes" id="UP000095287"/>
    </source>
</evidence>
<protein>
    <submittedName>
        <fullName evidence="2">Uncharacterized protein</fullName>
    </submittedName>
</protein>
<reference evidence="2" key="1">
    <citation type="submission" date="2016-11" db="UniProtKB">
        <authorList>
            <consortium name="WormBaseParasite"/>
        </authorList>
    </citation>
    <scope>IDENTIFICATION</scope>
</reference>
<sequence length="201" mass="22623">MKVIHIATALQIHRVAIDLLYVIWGEDRHHQVVDLHGATSTSEELKNGERKSGILFVERKGMEPQRSATERHVELIESQDPLLDRLRYQCLQPDWIPASSVSDETTDVERLGNRLTLVATPSTNSSLRDPPEMKSALANQPRSFSSFSDGWRRMHHTEKVEKSNKSKSAVSLKDALITSSAGRQFITNFAKKEIHAASQGR</sequence>
<dbReference type="Proteomes" id="UP000095287">
    <property type="component" value="Unplaced"/>
</dbReference>
<organism evidence="1 2">
    <name type="scientific">Steinernema glaseri</name>
    <dbReference type="NCBI Taxonomy" id="37863"/>
    <lineage>
        <taxon>Eukaryota</taxon>
        <taxon>Metazoa</taxon>
        <taxon>Ecdysozoa</taxon>
        <taxon>Nematoda</taxon>
        <taxon>Chromadorea</taxon>
        <taxon>Rhabditida</taxon>
        <taxon>Tylenchina</taxon>
        <taxon>Panagrolaimomorpha</taxon>
        <taxon>Strongyloidoidea</taxon>
        <taxon>Steinernematidae</taxon>
        <taxon>Steinernema</taxon>
    </lineage>
</organism>
<accession>A0A1I7Y2B3</accession>
<dbReference type="WBParaSite" id="L893_g11940.t1">
    <property type="protein sequence ID" value="L893_g11940.t1"/>
    <property type="gene ID" value="L893_g11940"/>
</dbReference>
<keyword evidence="1" id="KW-1185">Reference proteome</keyword>